<dbReference type="AlphaFoldDB" id="A0A9D1P9F9"/>
<gene>
    <name evidence="1" type="ORF">IAA64_13845</name>
</gene>
<reference evidence="1" key="1">
    <citation type="submission" date="2020-10" db="EMBL/GenBank/DDBJ databases">
        <authorList>
            <person name="Gilroy R."/>
        </authorList>
    </citation>
    <scope>NUCLEOTIDE SEQUENCE</scope>
    <source>
        <strain evidence="1">CHK183-6373</strain>
    </source>
</reference>
<dbReference type="EMBL" id="DVOT01000246">
    <property type="protein sequence ID" value="HIV29041.1"/>
    <property type="molecule type" value="Genomic_DNA"/>
</dbReference>
<evidence type="ECO:0000313" key="1">
    <source>
        <dbReference type="EMBL" id="HIV29041.1"/>
    </source>
</evidence>
<dbReference type="Proteomes" id="UP000886884">
    <property type="component" value="Unassembled WGS sequence"/>
</dbReference>
<name>A0A9D1P9F9_9FIRM</name>
<evidence type="ECO:0000313" key="2">
    <source>
        <dbReference type="Proteomes" id="UP000886884"/>
    </source>
</evidence>
<comment type="caution">
    <text evidence="1">The sequence shown here is derived from an EMBL/GenBank/DDBJ whole genome shotgun (WGS) entry which is preliminary data.</text>
</comment>
<proteinExistence type="predicted"/>
<organism evidence="1 2">
    <name type="scientific">Candidatus Ornithocaccomicrobium faecavium</name>
    <dbReference type="NCBI Taxonomy" id="2840890"/>
    <lineage>
        <taxon>Bacteria</taxon>
        <taxon>Bacillati</taxon>
        <taxon>Bacillota</taxon>
        <taxon>Clostridia</taxon>
        <taxon>Candidatus Ornithocaccomicrobium</taxon>
    </lineage>
</organism>
<reference evidence="1" key="2">
    <citation type="journal article" date="2021" name="PeerJ">
        <title>Extensive microbial diversity within the chicken gut microbiome revealed by metagenomics and culture.</title>
        <authorList>
            <person name="Gilroy R."/>
            <person name="Ravi A."/>
            <person name="Getino M."/>
            <person name="Pursley I."/>
            <person name="Horton D.L."/>
            <person name="Alikhan N.F."/>
            <person name="Baker D."/>
            <person name="Gharbi K."/>
            <person name="Hall N."/>
            <person name="Watson M."/>
            <person name="Adriaenssens E.M."/>
            <person name="Foster-Nyarko E."/>
            <person name="Jarju S."/>
            <person name="Secka A."/>
            <person name="Antonio M."/>
            <person name="Oren A."/>
            <person name="Chaudhuri R.R."/>
            <person name="La Ragione R."/>
            <person name="Hildebrand F."/>
            <person name="Pallen M.J."/>
        </authorList>
    </citation>
    <scope>NUCLEOTIDE SEQUENCE</scope>
    <source>
        <strain evidence="1">CHK183-6373</strain>
    </source>
</reference>
<protein>
    <submittedName>
        <fullName evidence="1">Uncharacterized protein</fullName>
    </submittedName>
</protein>
<sequence length="163" mass="17843">MKAPTNIYYRARMQAAQRDSLFASRERTASEIFVSCEALADYETGRTIPPCDAVQKMVEAYGDPDLKAAHIRAHCPLLPDYGCAENSELARAALGWAVAFQSAQEIALRFAAVARDGHITDDELPAAAAIRAKAVELRRVMEETIAAIDKAVGQTREGRKPHD</sequence>
<accession>A0A9D1P9F9</accession>